<proteinExistence type="predicted"/>
<dbReference type="EMBL" id="NVAP01000029">
    <property type="protein sequence ID" value="PFQ45594.1"/>
    <property type="molecule type" value="Genomic_DNA"/>
</dbReference>
<evidence type="ECO:0000313" key="1">
    <source>
        <dbReference type="EMBL" id="PFQ45594.1"/>
    </source>
</evidence>
<name>A0A2C1MPW3_BACCE</name>
<sequence>MRHIIDDPIQKNIELYYAFIQFVSMITLRKVSAIETRKNVLKNQMKNAGQKNPYYL</sequence>
<dbReference type="RefSeq" id="WP_098613052.1">
    <property type="nucleotide sequence ID" value="NZ_JBNNUB010000022.1"/>
</dbReference>
<evidence type="ECO:0000313" key="2">
    <source>
        <dbReference type="Proteomes" id="UP000224386"/>
    </source>
</evidence>
<protein>
    <submittedName>
        <fullName evidence="1">DNA mismatch repair protein MutT</fullName>
    </submittedName>
</protein>
<gene>
    <name evidence="1" type="ORF">COK05_14010</name>
</gene>
<dbReference type="AlphaFoldDB" id="A0A2C1MPW3"/>
<organism evidence="1 2">
    <name type="scientific">Bacillus cereus</name>
    <dbReference type="NCBI Taxonomy" id="1396"/>
    <lineage>
        <taxon>Bacteria</taxon>
        <taxon>Bacillati</taxon>
        <taxon>Bacillota</taxon>
        <taxon>Bacilli</taxon>
        <taxon>Bacillales</taxon>
        <taxon>Bacillaceae</taxon>
        <taxon>Bacillus</taxon>
        <taxon>Bacillus cereus group</taxon>
    </lineage>
</organism>
<reference evidence="1 2" key="1">
    <citation type="submission" date="2017-09" db="EMBL/GenBank/DDBJ databases">
        <title>Large-scale bioinformatics analysis of Bacillus genomes uncovers conserved roles of natural products in bacterial physiology.</title>
        <authorList>
            <consortium name="Agbiome Team Llc"/>
            <person name="Bleich R.M."/>
            <person name="Grubbs K.J."/>
            <person name="Santa Maria K.C."/>
            <person name="Allen S.E."/>
            <person name="Farag S."/>
            <person name="Shank E.A."/>
            <person name="Bowers A."/>
        </authorList>
    </citation>
    <scope>NUCLEOTIDE SEQUENCE [LARGE SCALE GENOMIC DNA]</scope>
    <source>
        <strain evidence="1 2">AFS070861</strain>
    </source>
</reference>
<accession>A0A2C1MPW3</accession>
<comment type="caution">
    <text evidence="1">The sequence shown here is derived from an EMBL/GenBank/DDBJ whole genome shotgun (WGS) entry which is preliminary data.</text>
</comment>
<dbReference type="Proteomes" id="UP000224386">
    <property type="component" value="Unassembled WGS sequence"/>
</dbReference>